<name>A0A0F5JWQ5_9BURK</name>
<evidence type="ECO:0000313" key="1">
    <source>
        <dbReference type="EMBL" id="KKB62140.1"/>
    </source>
</evidence>
<comment type="caution">
    <text evidence="1">The sequence shown here is derived from an EMBL/GenBank/DDBJ whole genome shotgun (WGS) entry which is preliminary data.</text>
</comment>
<dbReference type="AlphaFoldDB" id="A0A0F5JWQ5"/>
<evidence type="ECO:0000313" key="2">
    <source>
        <dbReference type="Proteomes" id="UP000033618"/>
    </source>
</evidence>
<dbReference type="PATRIC" id="fig|28092.6.peg.4515"/>
<dbReference type="Proteomes" id="UP000033618">
    <property type="component" value="Unassembled WGS sequence"/>
</dbReference>
<dbReference type="EMBL" id="LAQU01000024">
    <property type="protein sequence ID" value="KKB62140.1"/>
    <property type="molecule type" value="Genomic_DNA"/>
</dbReference>
<organism evidence="1 2">
    <name type="scientific">Robbsia andropogonis</name>
    <dbReference type="NCBI Taxonomy" id="28092"/>
    <lineage>
        <taxon>Bacteria</taxon>
        <taxon>Pseudomonadati</taxon>
        <taxon>Pseudomonadota</taxon>
        <taxon>Betaproteobacteria</taxon>
        <taxon>Burkholderiales</taxon>
        <taxon>Burkholderiaceae</taxon>
        <taxon>Robbsia</taxon>
    </lineage>
</organism>
<reference evidence="1 2" key="1">
    <citation type="submission" date="2015-03" db="EMBL/GenBank/DDBJ databases">
        <title>Draft Genome Sequence of Burkholderia andropogonis type strain ICMP2807, isolated from Sorghum bicolor.</title>
        <authorList>
            <person name="Lopes-Santos L."/>
            <person name="Castro D.B."/>
            <person name="Ottoboni L.M."/>
            <person name="Park D."/>
            <person name="Weirc B.S."/>
            <person name="Destefano S.A."/>
        </authorList>
    </citation>
    <scope>NUCLEOTIDE SEQUENCE [LARGE SCALE GENOMIC DNA]</scope>
    <source>
        <strain evidence="1 2">ICMP2807</strain>
    </source>
</reference>
<sequence>MNVTIVSHATLAHGLCGLGQETSMATQNGSVPLLAPETGRCTLFDIHFDIYPENTMHLLTIQILNKNSLICKRTIVPHVEMERSGLLRSILYRFRHT</sequence>
<keyword evidence="2" id="KW-1185">Reference proteome</keyword>
<protein>
    <submittedName>
        <fullName evidence="1">Uncharacterized protein</fullName>
    </submittedName>
</protein>
<gene>
    <name evidence="1" type="ORF">WM40_19240</name>
</gene>
<proteinExistence type="predicted"/>
<accession>A0A0F5JWQ5</accession>